<dbReference type="Gene3D" id="1.10.10.10">
    <property type="entry name" value="Winged helix-like DNA-binding domain superfamily/Winged helix DNA-binding domain"/>
    <property type="match status" value="1"/>
</dbReference>
<dbReference type="PRINTS" id="PR00598">
    <property type="entry name" value="HTHMARR"/>
</dbReference>
<organism evidence="6 7">
    <name type="scientific">Microbacterium testaceum</name>
    <name type="common">Aureobacterium testaceum</name>
    <name type="synonym">Brevibacterium testaceum</name>
    <dbReference type="NCBI Taxonomy" id="2033"/>
    <lineage>
        <taxon>Bacteria</taxon>
        <taxon>Bacillati</taxon>
        <taxon>Actinomycetota</taxon>
        <taxon>Actinomycetes</taxon>
        <taxon>Micrococcales</taxon>
        <taxon>Microbacteriaceae</taxon>
        <taxon>Microbacterium</taxon>
    </lineage>
</organism>
<evidence type="ECO:0000256" key="4">
    <source>
        <dbReference type="SAM" id="MobiDB-lite"/>
    </source>
</evidence>
<dbReference type="PANTHER" id="PTHR42756">
    <property type="entry name" value="TRANSCRIPTIONAL REGULATOR, MARR"/>
    <property type="match status" value="1"/>
</dbReference>
<evidence type="ECO:0000259" key="5">
    <source>
        <dbReference type="PROSITE" id="PS50995"/>
    </source>
</evidence>
<evidence type="ECO:0000256" key="2">
    <source>
        <dbReference type="ARBA" id="ARBA00023125"/>
    </source>
</evidence>
<dbReference type="RefSeq" id="WP_116538002.1">
    <property type="nucleotide sequence ID" value="NZ_QDFT01000028.1"/>
</dbReference>
<reference evidence="6 7" key="1">
    <citation type="submission" date="2018-04" db="EMBL/GenBank/DDBJ databases">
        <authorList>
            <person name="Go L.Y."/>
            <person name="Mitchell J.A."/>
        </authorList>
    </citation>
    <scope>NUCLEOTIDE SEQUENCE [LARGE SCALE GENOMIC DNA]</scope>
    <source>
        <strain evidence="6 7">TPD7010</strain>
    </source>
</reference>
<evidence type="ECO:0000256" key="3">
    <source>
        <dbReference type="ARBA" id="ARBA00023163"/>
    </source>
</evidence>
<dbReference type="EMBL" id="QDFT01000028">
    <property type="protein sequence ID" value="PVE69289.1"/>
    <property type="molecule type" value="Genomic_DNA"/>
</dbReference>
<proteinExistence type="predicted"/>
<feature type="compositionally biased region" description="Low complexity" evidence="4">
    <location>
        <begin position="13"/>
        <end position="24"/>
    </location>
</feature>
<comment type="caution">
    <text evidence="6">The sequence shown here is derived from an EMBL/GenBank/DDBJ whole genome shotgun (WGS) entry which is preliminary data.</text>
</comment>
<feature type="domain" description="HTH marR-type" evidence="5">
    <location>
        <begin position="24"/>
        <end position="153"/>
    </location>
</feature>
<dbReference type="GO" id="GO:0003700">
    <property type="term" value="F:DNA-binding transcription factor activity"/>
    <property type="evidence" value="ECO:0007669"/>
    <property type="project" value="InterPro"/>
</dbReference>
<dbReference type="PROSITE" id="PS50995">
    <property type="entry name" value="HTH_MARR_2"/>
    <property type="match status" value="1"/>
</dbReference>
<dbReference type="Pfam" id="PF12802">
    <property type="entry name" value="MarR_2"/>
    <property type="match status" value="1"/>
</dbReference>
<dbReference type="SMART" id="SM00347">
    <property type="entry name" value="HTH_MARR"/>
    <property type="match status" value="1"/>
</dbReference>
<dbReference type="InterPro" id="IPR036388">
    <property type="entry name" value="WH-like_DNA-bd_sf"/>
</dbReference>
<keyword evidence="2" id="KW-0238">DNA-binding</keyword>
<dbReference type="PANTHER" id="PTHR42756:SF1">
    <property type="entry name" value="TRANSCRIPTIONAL REPRESSOR OF EMRAB OPERON"/>
    <property type="match status" value="1"/>
</dbReference>
<name>A0A2T7WEF8_MICTE</name>
<sequence length="172" mass="18407">MEASESSTPPPTAGGAPVPRTRRPTVLVRDLFTAGSAFEKSLQRELAVNPTGLDAMGHLVMSGPLSPGELSRRLDLTTAATTAAIDRLVDLGHVTRMPHPTDRRSVLVVPTASSVERAMGHLMPMIAGVDAVLDEFDQAEQQVIERYLERVVATYGLPDDAEPSMAVPRAAR</sequence>
<dbReference type="InterPro" id="IPR000835">
    <property type="entry name" value="HTH_MarR-typ"/>
</dbReference>
<keyword evidence="3" id="KW-0804">Transcription</keyword>
<gene>
    <name evidence="6" type="ORF">DC432_11440</name>
</gene>
<dbReference type="InterPro" id="IPR036390">
    <property type="entry name" value="WH_DNA-bd_sf"/>
</dbReference>
<dbReference type="AlphaFoldDB" id="A0A2T7WEF8"/>
<keyword evidence="1" id="KW-0805">Transcription regulation</keyword>
<dbReference type="GO" id="GO:0003677">
    <property type="term" value="F:DNA binding"/>
    <property type="evidence" value="ECO:0007669"/>
    <property type="project" value="UniProtKB-KW"/>
</dbReference>
<feature type="region of interest" description="Disordered" evidence="4">
    <location>
        <begin position="1"/>
        <end position="24"/>
    </location>
</feature>
<protein>
    <submittedName>
        <fullName evidence="6">Recombinase</fullName>
    </submittedName>
</protein>
<evidence type="ECO:0000313" key="7">
    <source>
        <dbReference type="Proteomes" id="UP000244649"/>
    </source>
</evidence>
<evidence type="ECO:0000313" key="6">
    <source>
        <dbReference type="EMBL" id="PVE69289.1"/>
    </source>
</evidence>
<dbReference type="Proteomes" id="UP000244649">
    <property type="component" value="Unassembled WGS sequence"/>
</dbReference>
<dbReference type="SUPFAM" id="SSF46785">
    <property type="entry name" value="Winged helix' DNA-binding domain"/>
    <property type="match status" value="1"/>
</dbReference>
<evidence type="ECO:0000256" key="1">
    <source>
        <dbReference type="ARBA" id="ARBA00023015"/>
    </source>
</evidence>
<accession>A0A2T7WEF8</accession>